<keyword evidence="2" id="KW-1185">Reference proteome</keyword>
<evidence type="ECO:0000313" key="2">
    <source>
        <dbReference type="Proteomes" id="UP000325003"/>
    </source>
</evidence>
<proteinExistence type="predicted"/>
<evidence type="ECO:0000313" key="1">
    <source>
        <dbReference type="EMBL" id="KAA1417084.1"/>
    </source>
</evidence>
<dbReference type="Proteomes" id="UP000325003">
    <property type="component" value="Unassembled WGS sequence"/>
</dbReference>
<reference evidence="1 2" key="2">
    <citation type="submission" date="2019-09" db="EMBL/GenBank/DDBJ databases">
        <authorList>
            <person name="Jin C."/>
        </authorList>
    </citation>
    <scope>NUCLEOTIDE SEQUENCE [LARGE SCALE GENOMIC DNA]</scope>
    <source>
        <strain evidence="1 2">BN130099</strain>
    </source>
</reference>
<accession>A0A5B1L9Y4</accession>
<gene>
    <name evidence="1" type="ORF">F0U44_18095</name>
</gene>
<comment type="caution">
    <text evidence="1">The sequence shown here is derived from an EMBL/GenBank/DDBJ whole genome shotgun (WGS) entry which is preliminary data.</text>
</comment>
<dbReference type="AlphaFoldDB" id="A0A5B1L9Y4"/>
<protein>
    <submittedName>
        <fullName evidence="1">Uncharacterized protein</fullName>
    </submittedName>
</protein>
<organism evidence="1 2">
    <name type="scientific">Nocardioides humilatus</name>
    <dbReference type="NCBI Taxonomy" id="2607660"/>
    <lineage>
        <taxon>Bacteria</taxon>
        <taxon>Bacillati</taxon>
        <taxon>Actinomycetota</taxon>
        <taxon>Actinomycetes</taxon>
        <taxon>Propionibacteriales</taxon>
        <taxon>Nocardioidaceae</taxon>
        <taxon>Nocardioides</taxon>
    </lineage>
</organism>
<name>A0A5B1L9Y4_9ACTN</name>
<reference evidence="1 2" key="1">
    <citation type="submission" date="2019-09" db="EMBL/GenBank/DDBJ databases">
        <title>Nocardioides panacisoli sp. nov., isolated from the soil of a ginseng field.</title>
        <authorList>
            <person name="Cho C."/>
        </authorList>
    </citation>
    <scope>NUCLEOTIDE SEQUENCE [LARGE SCALE GENOMIC DNA]</scope>
    <source>
        <strain evidence="1 2">BN130099</strain>
    </source>
</reference>
<sequence length="127" mass="14372">MMRAPHENVATVLVDPRVLADLELELMELDLRLWPVATAPICADGERRAFQLRRTLLVSQRGAWDLAATWTPVWISFGDSWRHGAEPLPWTAHQALWRTLEAHGAHVRYHRRLGGVAPLEVPLEEAG</sequence>
<dbReference type="RefSeq" id="WP_149729754.1">
    <property type="nucleotide sequence ID" value="NZ_VUJV01000006.1"/>
</dbReference>
<dbReference type="EMBL" id="VUJV01000006">
    <property type="protein sequence ID" value="KAA1417084.1"/>
    <property type="molecule type" value="Genomic_DNA"/>
</dbReference>